<dbReference type="NCBIfam" id="TIGR04073">
    <property type="entry name" value="exo_TIGR04073"/>
    <property type="match status" value="1"/>
</dbReference>
<reference evidence="3" key="1">
    <citation type="journal article" date="2024" name="Int. J. Syst. Evol. Microbiol.">
        <title>Methylomarinovum tepidoasis sp. nov., a moderately thermophilic methanotroph of the family Methylothermaceae isolated from a deep-sea hydrothermal field.</title>
        <authorList>
            <person name="Hirayama H."/>
            <person name="Takaki Y."/>
            <person name="Abe M."/>
            <person name="Miyazaki M."/>
            <person name="Uematsu K."/>
            <person name="Matsui Y."/>
            <person name="Takai K."/>
        </authorList>
    </citation>
    <scope>NUCLEOTIDE SEQUENCE [LARGE SCALE GENOMIC DNA]</scope>
    <source>
        <strain evidence="3">IT-9</strain>
    </source>
</reference>
<feature type="signal peptide" evidence="1">
    <location>
        <begin position="1"/>
        <end position="23"/>
    </location>
</feature>
<keyword evidence="3" id="KW-1185">Reference proteome</keyword>
<evidence type="ECO:0008006" key="4">
    <source>
        <dbReference type="Google" id="ProtNLM"/>
    </source>
</evidence>
<protein>
    <recommendedName>
        <fullName evidence="4">Exosortase system-associated protein, TIGR04073 family</fullName>
    </recommendedName>
</protein>
<dbReference type="KEGG" id="mcau:MIT9_P1379"/>
<proteinExistence type="predicted"/>
<evidence type="ECO:0000313" key="2">
    <source>
        <dbReference type="EMBL" id="BCX81799.1"/>
    </source>
</evidence>
<sequence>MNKKRWRVLAGVVLICLAAQTQAGDSYGEKVGRKLGIGLANIATSWIEIPKCIINDYNRSHFFFGIAGGTVQGLINTGGRVLTGVLDVVTFPLPTRPIPQPPLVWQNFDSDTHYGEVFRLELD</sequence>
<dbReference type="InterPro" id="IPR023824">
    <property type="entry name" value="CHP04073_exosortase-affil"/>
</dbReference>
<evidence type="ECO:0000313" key="3">
    <source>
        <dbReference type="Proteomes" id="UP001321825"/>
    </source>
</evidence>
<feature type="chain" id="PRO_5043616886" description="Exosortase system-associated protein, TIGR04073 family" evidence="1">
    <location>
        <begin position="24"/>
        <end position="123"/>
    </location>
</feature>
<name>A0AAU9CBB7_9GAMM</name>
<dbReference type="AlphaFoldDB" id="A0AAU9CBB7"/>
<dbReference type="Proteomes" id="UP001321825">
    <property type="component" value="Chromosome"/>
</dbReference>
<keyword evidence="1" id="KW-0732">Signal</keyword>
<dbReference type="RefSeq" id="WP_317704228.1">
    <property type="nucleotide sequence ID" value="NZ_AP024714.1"/>
</dbReference>
<organism evidence="2 3">
    <name type="scientific">Methylomarinovum caldicuralii</name>
    <dbReference type="NCBI Taxonomy" id="438856"/>
    <lineage>
        <taxon>Bacteria</taxon>
        <taxon>Pseudomonadati</taxon>
        <taxon>Pseudomonadota</taxon>
        <taxon>Gammaproteobacteria</taxon>
        <taxon>Methylococcales</taxon>
        <taxon>Methylothermaceae</taxon>
        <taxon>Methylomarinovum</taxon>
    </lineage>
</organism>
<dbReference type="EMBL" id="AP024714">
    <property type="protein sequence ID" value="BCX81799.1"/>
    <property type="molecule type" value="Genomic_DNA"/>
</dbReference>
<gene>
    <name evidence="2" type="ORF">MIT9_P1379</name>
</gene>
<evidence type="ECO:0000256" key="1">
    <source>
        <dbReference type="SAM" id="SignalP"/>
    </source>
</evidence>
<accession>A0AAU9CBB7</accession>